<dbReference type="SMART" id="SM00388">
    <property type="entry name" value="HisKA"/>
    <property type="match status" value="1"/>
</dbReference>
<keyword evidence="7" id="KW-0067">ATP-binding</keyword>
<dbReference type="PANTHER" id="PTHR43065:SF10">
    <property type="entry name" value="PEROXIDE STRESS-ACTIVATED HISTIDINE KINASE MAK3"/>
    <property type="match status" value="1"/>
</dbReference>
<dbReference type="InterPro" id="IPR003594">
    <property type="entry name" value="HATPase_dom"/>
</dbReference>
<evidence type="ECO:0000256" key="9">
    <source>
        <dbReference type="ARBA" id="ARBA00059827"/>
    </source>
</evidence>
<feature type="domain" description="PAC" evidence="13">
    <location>
        <begin position="203"/>
        <end position="262"/>
    </location>
</feature>
<evidence type="ECO:0000256" key="4">
    <source>
        <dbReference type="ARBA" id="ARBA00022679"/>
    </source>
</evidence>
<evidence type="ECO:0000256" key="5">
    <source>
        <dbReference type="ARBA" id="ARBA00022741"/>
    </source>
</evidence>
<dbReference type="InterPro" id="IPR004358">
    <property type="entry name" value="Sig_transdc_His_kin-like_C"/>
</dbReference>
<dbReference type="PROSITE" id="PS50109">
    <property type="entry name" value="HIS_KIN"/>
    <property type="match status" value="1"/>
</dbReference>
<dbReference type="Pfam" id="PF02518">
    <property type="entry name" value="HATPase_c"/>
    <property type="match status" value="1"/>
</dbReference>
<evidence type="ECO:0000313" key="15">
    <source>
        <dbReference type="Proteomes" id="UP000676996"/>
    </source>
</evidence>
<evidence type="ECO:0000256" key="1">
    <source>
        <dbReference type="ARBA" id="ARBA00000085"/>
    </source>
</evidence>
<dbReference type="PRINTS" id="PR00344">
    <property type="entry name" value="BCTRLSENSOR"/>
</dbReference>
<dbReference type="FunFam" id="3.30.450.20:FF:000060">
    <property type="entry name" value="Sensor protein FixL"/>
    <property type="match status" value="1"/>
</dbReference>
<evidence type="ECO:0000256" key="7">
    <source>
        <dbReference type="ARBA" id="ARBA00022840"/>
    </source>
</evidence>
<dbReference type="Gene3D" id="6.10.250.2580">
    <property type="match status" value="1"/>
</dbReference>
<keyword evidence="3" id="KW-0597">Phosphoprotein</keyword>
<dbReference type="AlphaFoldDB" id="A0A8T4IA85"/>
<comment type="caution">
    <text evidence="14">The sequence shown here is derived from an EMBL/GenBank/DDBJ whole genome shotgun (WGS) entry which is preliminary data.</text>
</comment>
<dbReference type="PROSITE" id="PS50112">
    <property type="entry name" value="PAS"/>
    <property type="match status" value="2"/>
</dbReference>
<dbReference type="InterPro" id="IPR036097">
    <property type="entry name" value="HisK_dim/P_sf"/>
</dbReference>
<dbReference type="PROSITE" id="PS50113">
    <property type="entry name" value="PAC"/>
    <property type="match status" value="2"/>
</dbReference>
<evidence type="ECO:0000259" key="12">
    <source>
        <dbReference type="PROSITE" id="PS50112"/>
    </source>
</evidence>
<feature type="domain" description="PAS" evidence="12">
    <location>
        <begin position="135"/>
        <end position="205"/>
    </location>
</feature>
<dbReference type="GO" id="GO:0005524">
    <property type="term" value="F:ATP binding"/>
    <property type="evidence" value="ECO:0007669"/>
    <property type="project" value="UniProtKB-KW"/>
</dbReference>
<dbReference type="Proteomes" id="UP000676996">
    <property type="component" value="Unassembled WGS sequence"/>
</dbReference>
<dbReference type="PANTHER" id="PTHR43065">
    <property type="entry name" value="SENSOR HISTIDINE KINASE"/>
    <property type="match status" value="1"/>
</dbReference>
<proteinExistence type="predicted"/>
<dbReference type="Pfam" id="PF00989">
    <property type="entry name" value="PAS"/>
    <property type="match status" value="2"/>
</dbReference>
<reference evidence="14" key="1">
    <citation type="submission" date="2021-04" db="EMBL/GenBank/DDBJ databases">
        <title>Ouciella asimina sp. nov., isolated from the surface seawater in the hydrothermal field of Okinawa Trough.</title>
        <authorList>
            <person name="Shuang W."/>
        </authorList>
    </citation>
    <scope>NUCLEOTIDE SEQUENCE</scope>
    <source>
        <strain evidence="14">LXI357</strain>
    </source>
</reference>
<dbReference type="InterPro" id="IPR036890">
    <property type="entry name" value="HATPase_C_sf"/>
</dbReference>
<dbReference type="InterPro" id="IPR035965">
    <property type="entry name" value="PAS-like_dom_sf"/>
</dbReference>
<dbReference type="GO" id="GO:0006355">
    <property type="term" value="P:regulation of DNA-templated transcription"/>
    <property type="evidence" value="ECO:0007669"/>
    <property type="project" value="InterPro"/>
</dbReference>
<evidence type="ECO:0000259" key="13">
    <source>
        <dbReference type="PROSITE" id="PS50113"/>
    </source>
</evidence>
<keyword evidence="4" id="KW-0808">Transferase</keyword>
<evidence type="ECO:0000256" key="3">
    <source>
        <dbReference type="ARBA" id="ARBA00022553"/>
    </source>
</evidence>
<dbReference type="Gene3D" id="3.30.450.20">
    <property type="entry name" value="PAS domain"/>
    <property type="match status" value="2"/>
</dbReference>
<name>A0A8T4IA85_9SPHN</name>
<dbReference type="RefSeq" id="WP_284052554.1">
    <property type="nucleotide sequence ID" value="NZ_JAGRQC010000001.1"/>
</dbReference>
<organism evidence="14 15">
    <name type="scientific">Stakelama marina</name>
    <dbReference type="NCBI Taxonomy" id="2826939"/>
    <lineage>
        <taxon>Bacteria</taxon>
        <taxon>Pseudomonadati</taxon>
        <taxon>Pseudomonadota</taxon>
        <taxon>Alphaproteobacteria</taxon>
        <taxon>Sphingomonadales</taxon>
        <taxon>Sphingomonadaceae</taxon>
        <taxon>Stakelama</taxon>
    </lineage>
</organism>
<dbReference type="InterPro" id="IPR005467">
    <property type="entry name" value="His_kinase_dom"/>
</dbReference>
<dbReference type="SMART" id="SM00091">
    <property type="entry name" value="PAS"/>
    <property type="match status" value="2"/>
</dbReference>
<dbReference type="InterPro" id="IPR003661">
    <property type="entry name" value="HisK_dim/P_dom"/>
</dbReference>
<dbReference type="CDD" id="cd00130">
    <property type="entry name" value="PAS"/>
    <property type="match status" value="2"/>
</dbReference>
<evidence type="ECO:0000256" key="8">
    <source>
        <dbReference type="ARBA" id="ARBA00023012"/>
    </source>
</evidence>
<protein>
    <recommendedName>
        <fullName evidence="10">Sensor protein FixL</fullName>
        <ecNumber evidence="2">2.7.13.3</ecNumber>
    </recommendedName>
</protein>
<accession>A0A8T4IA85</accession>
<keyword evidence="15" id="KW-1185">Reference proteome</keyword>
<dbReference type="GO" id="GO:0000155">
    <property type="term" value="F:phosphorelay sensor kinase activity"/>
    <property type="evidence" value="ECO:0007669"/>
    <property type="project" value="InterPro"/>
</dbReference>
<dbReference type="InterPro" id="IPR000700">
    <property type="entry name" value="PAS-assoc_C"/>
</dbReference>
<feature type="domain" description="Histidine kinase" evidence="11">
    <location>
        <begin position="282"/>
        <end position="496"/>
    </location>
</feature>
<dbReference type="Pfam" id="PF00512">
    <property type="entry name" value="HisKA"/>
    <property type="match status" value="1"/>
</dbReference>
<gene>
    <name evidence="14" type="ORF">J7S20_01985</name>
</gene>
<dbReference type="SMART" id="SM00387">
    <property type="entry name" value="HATPase_c"/>
    <property type="match status" value="1"/>
</dbReference>
<dbReference type="CDD" id="cd00082">
    <property type="entry name" value="HisKA"/>
    <property type="match status" value="1"/>
</dbReference>
<evidence type="ECO:0000313" key="14">
    <source>
        <dbReference type="EMBL" id="MBR0551271.1"/>
    </source>
</evidence>
<dbReference type="EC" id="2.7.13.3" evidence="2"/>
<dbReference type="InterPro" id="IPR013767">
    <property type="entry name" value="PAS_fold"/>
</dbReference>
<keyword evidence="6" id="KW-0418">Kinase</keyword>
<keyword evidence="8" id="KW-0902">Two-component regulatory system</keyword>
<evidence type="ECO:0000259" key="11">
    <source>
        <dbReference type="PROSITE" id="PS50109"/>
    </source>
</evidence>
<feature type="domain" description="PAC" evidence="13">
    <location>
        <begin position="82"/>
        <end position="134"/>
    </location>
</feature>
<comment type="function">
    <text evidence="9">Putative oxygen sensor; modulates the activity of FixJ, a transcriptional activator of nitrogen fixation fixK gene. FixL probably acts as a kinase that phosphorylates FixJ.</text>
</comment>
<evidence type="ECO:0000256" key="2">
    <source>
        <dbReference type="ARBA" id="ARBA00012438"/>
    </source>
</evidence>
<feature type="domain" description="PAS" evidence="12">
    <location>
        <begin position="7"/>
        <end position="78"/>
    </location>
</feature>
<evidence type="ECO:0000256" key="10">
    <source>
        <dbReference type="ARBA" id="ARBA00070616"/>
    </source>
</evidence>
<evidence type="ECO:0000256" key="6">
    <source>
        <dbReference type="ARBA" id="ARBA00022777"/>
    </source>
</evidence>
<dbReference type="Gene3D" id="3.30.565.10">
    <property type="entry name" value="Histidine kinase-like ATPase, C-terminal domain"/>
    <property type="match status" value="1"/>
</dbReference>
<comment type="catalytic activity">
    <reaction evidence="1">
        <text>ATP + protein L-histidine = ADP + protein N-phospho-L-histidine.</text>
        <dbReference type="EC" id="2.7.13.3"/>
    </reaction>
</comment>
<keyword evidence="5" id="KW-0547">Nucleotide-binding</keyword>
<dbReference type="InterPro" id="IPR000014">
    <property type="entry name" value="PAS"/>
</dbReference>
<dbReference type="SUPFAM" id="SSF55874">
    <property type="entry name" value="ATPase domain of HSP90 chaperone/DNA topoisomerase II/histidine kinase"/>
    <property type="match status" value="1"/>
</dbReference>
<dbReference type="SUPFAM" id="SSF55785">
    <property type="entry name" value="PYP-like sensor domain (PAS domain)"/>
    <property type="match status" value="2"/>
</dbReference>
<dbReference type="Gene3D" id="1.10.287.130">
    <property type="match status" value="1"/>
</dbReference>
<dbReference type="SUPFAM" id="SSF47384">
    <property type="entry name" value="Homodimeric domain of signal transducing histidine kinase"/>
    <property type="match status" value="1"/>
</dbReference>
<sequence length="499" mass="54830">MTQASLEQQLLSRFVAEEIDCAMFLLDPDGNISSWNAGAERIFGYSEADILGSSFAALYPPGEQEAKRPTADLALARGSGRAHDEGWRVRKDGSEFFTDTTVQALCDDDGTLHGYGVLSFDITGRRASEEALLQREQHLRSILATIPDAMIVIDERGNIILFSTAAQKLFGYTEDEVAGRNVAMLMPSPDHERHDEYIRHYCETGERRIIGIGRVVTGRRKDGSNFPLELSVGETRTDGHRIFTGFIRDLTEHRQHELRVKELQAELVHVSRVSAMGTMASTLAHELNQPLAAIANYMEAARDLIDAGDPDPELIREATAESASEALRAGKIVRRLREFVSRGEIDKHVEDLTHLIDEASRLALTGATERSIRTFFRLSPDAPQVFGSRIQIQQVLVNLIRNAIDALSDAPVREITVTTEAADDDMVKISVADTGAGIDPEFAPRLFEAFASTKQSGMGLGLSICRTIVEAHGGRIWAGPRPGGGTVMSFTLFSGETHE</sequence>
<dbReference type="NCBIfam" id="TIGR00229">
    <property type="entry name" value="sensory_box"/>
    <property type="match status" value="2"/>
</dbReference>
<dbReference type="EMBL" id="JAGRQC010000001">
    <property type="protein sequence ID" value="MBR0551271.1"/>
    <property type="molecule type" value="Genomic_DNA"/>
</dbReference>